<dbReference type="Pfam" id="PF03168">
    <property type="entry name" value="LEA_2"/>
    <property type="match status" value="1"/>
</dbReference>
<evidence type="ECO:0000256" key="4">
    <source>
        <dbReference type="ARBA" id="ARBA00023136"/>
    </source>
</evidence>
<reference evidence="9" key="1">
    <citation type="journal article" date="2019" name="Plant Biotechnol. J.">
        <title>Genome sequencing of the Australian wild diploid species Gossypium australe highlights disease resistance and delayed gland morphogenesis.</title>
        <authorList>
            <person name="Cai Y."/>
            <person name="Cai X."/>
            <person name="Wang Q."/>
            <person name="Wang P."/>
            <person name="Zhang Y."/>
            <person name="Cai C."/>
            <person name="Xu Y."/>
            <person name="Wang K."/>
            <person name="Zhou Z."/>
            <person name="Wang C."/>
            <person name="Geng S."/>
            <person name="Li B."/>
            <person name="Dong Q."/>
            <person name="Hou Y."/>
            <person name="Wang H."/>
            <person name="Ai P."/>
            <person name="Liu Z."/>
            <person name="Yi F."/>
            <person name="Sun M."/>
            <person name="An G."/>
            <person name="Cheng J."/>
            <person name="Zhang Y."/>
            <person name="Shi Q."/>
            <person name="Xie Y."/>
            <person name="Shi X."/>
            <person name="Chang Y."/>
            <person name="Huang F."/>
            <person name="Chen Y."/>
            <person name="Hong S."/>
            <person name="Mi L."/>
            <person name="Sun Q."/>
            <person name="Zhang L."/>
            <person name="Zhou B."/>
            <person name="Peng R."/>
            <person name="Zhang X."/>
            <person name="Liu F."/>
        </authorList>
    </citation>
    <scope>NUCLEOTIDE SEQUENCE [LARGE SCALE GENOMIC DNA]</scope>
    <source>
        <strain evidence="9">cv. PA1801</strain>
    </source>
</reference>
<dbReference type="Gene3D" id="2.60.40.1820">
    <property type="match status" value="1"/>
</dbReference>
<dbReference type="InterPro" id="IPR044839">
    <property type="entry name" value="NDR1-like"/>
</dbReference>
<comment type="caution">
    <text evidence="8">The sequence shown here is derived from an EMBL/GenBank/DDBJ whole genome shotgun (WGS) entry which is preliminary data.</text>
</comment>
<comment type="subcellular location">
    <subcellularLocation>
        <location evidence="1">Membrane</location>
        <topology evidence="1">Single-pass membrane protein</topology>
    </subcellularLocation>
</comment>
<protein>
    <submittedName>
        <fullName evidence="8">Transmembrane protein</fullName>
    </submittedName>
</protein>
<name>A0A5B6X561_9ROSI</name>
<dbReference type="InterPro" id="IPR004864">
    <property type="entry name" value="LEA_2"/>
</dbReference>
<evidence type="ECO:0000256" key="2">
    <source>
        <dbReference type="ARBA" id="ARBA00022692"/>
    </source>
</evidence>
<dbReference type="PANTHER" id="PTHR31234:SF69">
    <property type="entry name" value="EXPRESSED PROTEIN"/>
    <property type="match status" value="1"/>
</dbReference>
<dbReference type="PANTHER" id="PTHR31234">
    <property type="entry name" value="LATE EMBRYOGENESIS ABUNDANT (LEA) HYDROXYPROLINE-RICH GLYCOPROTEIN FAMILY"/>
    <property type="match status" value="1"/>
</dbReference>
<evidence type="ECO:0000313" key="9">
    <source>
        <dbReference type="Proteomes" id="UP000325315"/>
    </source>
</evidence>
<evidence type="ECO:0000256" key="6">
    <source>
        <dbReference type="SAM" id="Phobius"/>
    </source>
</evidence>
<feature type="domain" description="Late embryogenesis abundant protein LEA-2 subgroup" evidence="7">
    <location>
        <begin position="105"/>
        <end position="199"/>
    </location>
</feature>
<dbReference type="GO" id="GO:0098542">
    <property type="term" value="P:defense response to other organism"/>
    <property type="evidence" value="ECO:0007669"/>
    <property type="project" value="InterPro"/>
</dbReference>
<keyword evidence="4 6" id="KW-0472">Membrane</keyword>
<accession>A0A5B6X561</accession>
<gene>
    <name evidence="8" type="ORF">EPI10_032945</name>
</gene>
<evidence type="ECO:0000256" key="1">
    <source>
        <dbReference type="ARBA" id="ARBA00004167"/>
    </source>
</evidence>
<dbReference type="AlphaFoldDB" id="A0A5B6X561"/>
<keyword evidence="2 6" id="KW-0812">Transmembrane</keyword>
<dbReference type="SUPFAM" id="SSF117070">
    <property type="entry name" value="LEA14-like"/>
    <property type="match status" value="1"/>
</dbReference>
<evidence type="ECO:0000256" key="3">
    <source>
        <dbReference type="ARBA" id="ARBA00022989"/>
    </source>
</evidence>
<sequence length="353" mass="40129">MALSKLEQQSPTQEPPSPSHCYTALPPQPPDENYVVLPYYSPEGRLRWCGCRMLYTSTASFFLLATLAYIFWPSDPDVKIVRMHVNRMKIHTVPMIALDMSLLITLKVRNSDIYSMDFTSLDVAVGYRGKMLGHVSSEQGHVKALGSSYVEAVLELNGVEVLSDVVYLLEDLAKGTVPFDTVTEVAGSLGLSFFKFPLKAKVLCEIVVHRTTQTIVRQNCYPQESEGWEQKQDSKTGMVWRLSSDPDRRSGIQELRWRSNRYDRMLSISVLTTTSKVPRWRLLWRKLMREKKKVFACTSRTTSGVHNVSYDPHTYAQNFDRGLISADPDDFSRSFSARFAVPSRVFDKTGFIA</sequence>
<keyword evidence="3 6" id="KW-1133">Transmembrane helix</keyword>
<evidence type="ECO:0000259" key="7">
    <source>
        <dbReference type="Pfam" id="PF03168"/>
    </source>
</evidence>
<dbReference type="EMBL" id="SMMG02000001">
    <property type="protein sequence ID" value="KAA3489299.1"/>
    <property type="molecule type" value="Genomic_DNA"/>
</dbReference>
<dbReference type="GO" id="GO:0016020">
    <property type="term" value="C:membrane"/>
    <property type="evidence" value="ECO:0007669"/>
    <property type="project" value="UniProtKB-SubCell"/>
</dbReference>
<evidence type="ECO:0000256" key="5">
    <source>
        <dbReference type="SAM" id="MobiDB-lite"/>
    </source>
</evidence>
<keyword evidence="9" id="KW-1185">Reference proteome</keyword>
<feature type="region of interest" description="Disordered" evidence="5">
    <location>
        <begin position="1"/>
        <end position="24"/>
    </location>
</feature>
<dbReference type="OrthoDB" id="1414122at2759"/>
<organism evidence="8 9">
    <name type="scientific">Gossypium australe</name>
    <dbReference type="NCBI Taxonomy" id="47621"/>
    <lineage>
        <taxon>Eukaryota</taxon>
        <taxon>Viridiplantae</taxon>
        <taxon>Streptophyta</taxon>
        <taxon>Embryophyta</taxon>
        <taxon>Tracheophyta</taxon>
        <taxon>Spermatophyta</taxon>
        <taxon>Magnoliopsida</taxon>
        <taxon>eudicotyledons</taxon>
        <taxon>Gunneridae</taxon>
        <taxon>Pentapetalae</taxon>
        <taxon>rosids</taxon>
        <taxon>malvids</taxon>
        <taxon>Malvales</taxon>
        <taxon>Malvaceae</taxon>
        <taxon>Malvoideae</taxon>
        <taxon>Gossypium</taxon>
    </lineage>
</organism>
<feature type="transmembrane region" description="Helical" evidence="6">
    <location>
        <begin position="53"/>
        <end position="72"/>
    </location>
</feature>
<proteinExistence type="predicted"/>
<dbReference type="Proteomes" id="UP000325315">
    <property type="component" value="Unassembled WGS sequence"/>
</dbReference>
<evidence type="ECO:0000313" key="8">
    <source>
        <dbReference type="EMBL" id="KAA3489299.1"/>
    </source>
</evidence>